<comment type="caution">
    <text evidence="1">The sequence shown here is derived from an EMBL/GenBank/DDBJ whole genome shotgun (WGS) entry which is preliminary data.</text>
</comment>
<accession>A0A4Q8ACL8</accession>
<dbReference type="AlphaFoldDB" id="A0A4Q8ACL8"/>
<keyword evidence="2" id="KW-1185">Reference proteome</keyword>
<dbReference type="Proteomes" id="UP000292685">
    <property type="component" value="Unassembled WGS sequence"/>
</dbReference>
<proteinExistence type="predicted"/>
<dbReference type="EMBL" id="SHLA01000001">
    <property type="protein sequence ID" value="RZU61898.1"/>
    <property type="molecule type" value="Genomic_DNA"/>
</dbReference>
<evidence type="ECO:0000313" key="2">
    <source>
        <dbReference type="Proteomes" id="UP000292685"/>
    </source>
</evidence>
<gene>
    <name evidence="1" type="ORF">EV380_1480</name>
</gene>
<evidence type="ECO:0000313" key="1">
    <source>
        <dbReference type="EMBL" id="RZU61898.1"/>
    </source>
</evidence>
<organism evidence="1 2">
    <name type="scientific">Zhihengliuella halotolerans</name>
    <dbReference type="NCBI Taxonomy" id="370736"/>
    <lineage>
        <taxon>Bacteria</taxon>
        <taxon>Bacillati</taxon>
        <taxon>Actinomycetota</taxon>
        <taxon>Actinomycetes</taxon>
        <taxon>Micrococcales</taxon>
        <taxon>Micrococcaceae</taxon>
        <taxon>Zhihengliuella</taxon>
    </lineage>
</organism>
<protein>
    <submittedName>
        <fullName evidence="1">Uncharacterized protein</fullName>
    </submittedName>
</protein>
<reference evidence="1 2" key="1">
    <citation type="submission" date="2019-02" db="EMBL/GenBank/DDBJ databases">
        <title>Sequencing the genomes of 1000 actinobacteria strains.</title>
        <authorList>
            <person name="Klenk H.-P."/>
        </authorList>
    </citation>
    <scope>NUCLEOTIDE SEQUENCE [LARGE SCALE GENOMIC DNA]</scope>
    <source>
        <strain evidence="1 2">DSM 17364</strain>
    </source>
</reference>
<sequence length="346" mass="36894">MAMNQHARDTRHRRHRRPPLWRRFVRSTRQFVVVLLLCGIVLALGTTAVTGAARKGDAPAPPSVEEHVAALAESVATVGADAPDDVVRALEAHPALVGPPERVEPYFDWIPEVEAAPAPITPATDLESLSERLDDAARATLGLALTVEVDPEAADAAGPTVPAERVRTLVAVGMEQLEALARLDPDAAAAIHEDLLTATGPEGVVVTAERCEAVAAAARTAYRLAYLYEYAAVRRDAPRPQEAPDDEDDPARWWAEADERARLGDQLADLLPNECSAMRESAYPTPADDDLTTALGEAESELALALRDAAAAADPDARPALIARSFDAVHLVAGDDWFELAATAAQ</sequence>
<name>A0A4Q8ACL8_9MICC</name>